<gene>
    <name evidence="5" type="primary">CHL1_2</name>
    <name evidence="5" type="ORF">MHBO_000417</name>
</gene>
<dbReference type="PANTHER" id="PTHR11472:SF41">
    <property type="entry name" value="ATP-DEPENDENT DNA HELICASE DDX11-RELATED"/>
    <property type="match status" value="1"/>
</dbReference>
<evidence type="ECO:0000313" key="6">
    <source>
        <dbReference type="Proteomes" id="UP001439008"/>
    </source>
</evidence>
<dbReference type="InterPro" id="IPR014013">
    <property type="entry name" value="Helic_SF1/SF2_ATP-bd_DinG/Rad3"/>
</dbReference>
<keyword evidence="2 5" id="KW-0378">Hydrolase</keyword>
<dbReference type="GO" id="GO:0003724">
    <property type="term" value="F:RNA helicase activity"/>
    <property type="evidence" value="ECO:0007669"/>
    <property type="project" value="UniProtKB-EC"/>
</dbReference>
<dbReference type="GO" id="GO:0016787">
    <property type="term" value="F:hydrolase activity"/>
    <property type="evidence" value="ECO:0007669"/>
    <property type="project" value="UniProtKB-KW"/>
</dbReference>
<feature type="domain" description="Helicase ATP-binding" evidence="4">
    <location>
        <begin position="4"/>
        <end position="191"/>
    </location>
</feature>
<dbReference type="InterPro" id="IPR010614">
    <property type="entry name" value="RAD3-like_helicase_DEAD"/>
</dbReference>
<sequence length="191" mass="21758">MATEALISIFPFEPYRIQNKLMNAIVKTIKNSNIGIFESPTGTGKSLSVLCAVVSWLIDEQHNNDNIEDLPENLPGWVHDFAEPTANFEQIGAINKKRKLYKITPKSEGVKVIYLSRTHSQLNQIVDEIKKLKLEKKINVVSLGSRKNLCVHEKVVKLENIDKINNKCRDLIDSSKKCPFWGKNDDFAFNF</sequence>
<keyword evidence="1" id="KW-0547">Nucleotide-binding</keyword>
<dbReference type="InterPro" id="IPR006554">
    <property type="entry name" value="Helicase-like_DEXD_c2"/>
</dbReference>
<keyword evidence="3" id="KW-0067">ATP-binding</keyword>
<reference evidence="5 6" key="1">
    <citation type="journal article" date="2024" name="BMC Biol.">
        <title>Comparative genomics of Ascetosporea gives new insight into the evolutionary basis for animal parasitism in Rhizaria.</title>
        <authorList>
            <person name="Hiltunen Thoren M."/>
            <person name="Onut-Brannstrom I."/>
            <person name="Alfjorden A."/>
            <person name="Peckova H."/>
            <person name="Swords F."/>
            <person name="Hooper C."/>
            <person name="Holzer A.S."/>
            <person name="Bass D."/>
            <person name="Burki F."/>
        </authorList>
    </citation>
    <scope>NUCLEOTIDE SEQUENCE [LARGE SCALE GENOMIC DNA]</scope>
    <source>
        <strain evidence="5">20-A016</strain>
    </source>
</reference>
<evidence type="ECO:0000256" key="2">
    <source>
        <dbReference type="ARBA" id="ARBA00022801"/>
    </source>
</evidence>
<dbReference type="SMART" id="SM00488">
    <property type="entry name" value="DEXDc2"/>
    <property type="match status" value="1"/>
</dbReference>
<keyword evidence="5" id="KW-0347">Helicase</keyword>
<keyword evidence="6" id="KW-1185">Reference proteome</keyword>
<dbReference type="PANTHER" id="PTHR11472">
    <property type="entry name" value="DNA REPAIR DEAD HELICASE RAD3/XP-D SUBFAMILY MEMBER"/>
    <property type="match status" value="1"/>
</dbReference>
<evidence type="ECO:0000256" key="3">
    <source>
        <dbReference type="ARBA" id="ARBA00022840"/>
    </source>
</evidence>
<evidence type="ECO:0000259" key="4">
    <source>
        <dbReference type="PROSITE" id="PS51193"/>
    </source>
</evidence>
<accession>A0ABV2AG69</accession>
<dbReference type="InterPro" id="IPR045028">
    <property type="entry name" value="DinG/Rad3-like"/>
</dbReference>
<evidence type="ECO:0000313" key="5">
    <source>
        <dbReference type="EMBL" id="MES1918449.1"/>
    </source>
</evidence>
<protein>
    <submittedName>
        <fullName evidence="5">ATP-dependent DNA helicase chl1</fullName>
        <ecNumber evidence="5">3.6.4.13</ecNumber>
    </submittedName>
</protein>
<name>A0ABV2AG69_9EUKA</name>
<dbReference type="EMBL" id="JBDODL010000063">
    <property type="protein sequence ID" value="MES1918449.1"/>
    <property type="molecule type" value="Genomic_DNA"/>
</dbReference>
<dbReference type="SUPFAM" id="SSF52540">
    <property type="entry name" value="P-loop containing nucleoside triphosphate hydrolases"/>
    <property type="match status" value="1"/>
</dbReference>
<dbReference type="EC" id="3.6.4.13" evidence="5"/>
<dbReference type="Pfam" id="PF06733">
    <property type="entry name" value="DEAD_2"/>
    <property type="match status" value="1"/>
</dbReference>
<proteinExistence type="predicted"/>
<organism evidence="5 6">
    <name type="scientific">Bonamia ostreae</name>
    <dbReference type="NCBI Taxonomy" id="126728"/>
    <lineage>
        <taxon>Eukaryota</taxon>
        <taxon>Sar</taxon>
        <taxon>Rhizaria</taxon>
        <taxon>Endomyxa</taxon>
        <taxon>Ascetosporea</taxon>
        <taxon>Haplosporida</taxon>
        <taxon>Bonamia</taxon>
    </lineage>
</organism>
<dbReference type="Gene3D" id="3.40.50.300">
    <property type="entry name" value="P-loop containing nucleotide triphosphate hydrolases"/>
    <property type="match status" value="1"/>
</dbReference>
<dbReference type="PROSITE" id="PS51193">
    <property type="entry name" value="HELICASE_ATP_BIND_2"/>
    <property type="match status" value="1"/>
</dbReference>
<comment type="caution">
    <text evidence="5">The sequence shown here is derived from an EMBL/GenBank/DDBJ whole genome shotgun (WGS) entry which is preliminary data.</text>
</comment>
<dbReference type="Proteomes" id="UP001439008">
    <property type="component" value="Unassembled WGS sequence"/>
</dbReference>
<dbReference type="InterPro" id="IPR027417">
    <property type="entry name" value="P-loop_NTPase"/>
</dbReference>
<evidence type="ECO:0000256" key="1">
    <source>
        <dbReference type="ARBA" id="ARBA00022741"/>
    </source>
</evidence>